<keyword evidence="1" id="KW-0472">Membrane</keyword>
<evidence type="ECO:0000256" key="1">
    <source>
        <dbReference type="SAM" id="Phobius"/>
    </source>
</evidence>
<keyword evidence="1" id="KW-1133">Transmembrane helix</keyword>
<keyword evidence="1" id="KW-0812">Transmembrane</keyword>
<evidence type="ECO:0000313" key="3">
    <source>
        <dbReference type="Proteomes" id="UP000323597"/>
    </source>
</evidence>
<keyword evidence="3" id="KW-1185">Reference proteome</keyword>
<accession>A0A5D3AGE4</accession>
<dbReference type="EMBL" id="CM017636">
    <property type="protein sequence ID" value="TYJ48596.1"/>
    <property type="molecule type" value="Genomic_DNA"/>
</dbReference>
<name>A0A5D3AGE4_GOSMU</name>
<evidence type="ECO:0000313" key="2">
    <source>
        <dbReference type="EMBL" id="TYJ48596.1"/>
    </source>
</evidence>
<sequence length="66" mass="7592">MTQPLPPFLTSKFPVESFIGFTLFATQTTVCMGIFLYQIPKWRFLELPGEKKPNSKRPSLETKVMP</sequence>
<gene>
    <name evidence="2" type="ORF">E1A91_A01G073800v1</name>
</gene>
<reference evidence="2 3" key="1">
    <citation type="submission" date="2019-07" db="EMBL/GenBank/DDBJ databases">
        <title>WGS assembly of Gossypium mustelinum.</title>
        <authorList>
            <person name="Chen Z.J."/>
            <person name="Sreedasyam A."/>
            <person name="Ando A."/>
            <person name="Song Q."/>
            <person name="De L."/>
            <person name="Hulse-Kemp A."/>
            <person name="Ding M."/>
            <person name="Ye W."/>
            <person name="Kirkbride R."/>
            <person name="Jenkins J."/>
            <person name="Plott C."/>
            <person name="Lovell J."/>
            <person name="Lin Y.-M."/>
            <person name="Vaughn R."/>
            <person name="Liu B."/>
            <person name="Li W."/>
            <person name="Simpson S."/>
            <person name="Scheffler B."/>
            <person name="Saski C."/>
            <person name="Grover C."/>
            <person name="Hu G."/>
            <person name="Conover J."/>
            <person name="Carlson J."/>
            <person name="Shu S."/>
            <person name="Boston L."/>
            <person name="Williams M."/>
            <person name="Peterson D."/>
            <person name="Mcgee K."/>
            <person name="Jones D."/>
            <person name="Wendel J."/>
            <person name="Stelly D."/>
            <person name="Grimwood J."/>
            <person name="Schmutz J."/>
        </authorList>
    </citation>
    <scope>NUCLEOTIDE SEQUENCE [LARGE SCALE GENOMIC DNA]</scope>
    <source>
        <strain evidence="2">1408120.09</strain>
    </source>
</reference>
<protein>
    <submittedName>
        <fullName evidence="2">Uncharacterized protein</fullName>
    </submittedName>
</protein>
<dbReference type="Proteomes" id="UP000323597">
    <property type="component" value="Chromosome A01"/>
</dbReference>
<feature type="transmembrane region" description="Helical" evidence="1">
    <location>
        <begin position="18"/>
        <end position="37"/>
    </location>
</feature>
<proteinExistence type="predicted"/>
<dbReference type="AlphaFoldDB" id="A0A5D3AGE4"/>
<organism evidence="2 3">
    <name type="scientific">Gossypium mustelinum</name>
    <name type="common">Cotton</name>
    <name type="synonym">Gossypium caicoense</name>
    <dbReference type="NCBI Taxonomy" id="34275"/>
    <lineage>
        <taxon>Eukaryota</taxon>
        <taxon>Viridiplantae</taxon>
        <taxon>Streptophyta</taxon>
        <taxon>Embryophyta</taxon>
        <taxon>Tracheophyta</taxon>
        <taxon>Spermatophyta</taxon>
        <taxon>Magnoliopsida</taxon>
        <taxon>eudicotyledons</taxon>
        <taxon>Gunneridae</taxon>
        <taxon>Pentapetalae</taxon>
        <taxon>rosids</taxon>
        <taxon>malvids</taxon>
        <taxon>Malvales</taxon>
        <taxon>Malvaceae</taxon>
        <taxon>Malvoideae</taxon>
        <taxon>Gossypium</taxon>
    </lineage>
</organism>